<dbReference type="AlphaFoldDB" id="A0A5P8WJ55"/>
<dbReference type="EMBL" id="CP045227">
    <property type="protein sequence ID" value="QFS51859.1"/>
    <property type="molecule type" value="Genomic_DNA"/>
</dbReference>
<evidence type="ECO:0000313" key="1">
    <source>
        <dbReference type="EMBL" id="QFS51859.1"/>
    </source>
</evidence>
<organism evidence="1 2">
    <name type="scientific">Nostoc sphaeroides CCNUC1</name>
    <dbReference type="NCBI Taxonomy" id="2653204"/>
    <lineage>
        <taxon>Bacteria</taxon>
        <taxon>Bacillati</taxon>
        <taxon>Cyanobacteriota</taxon>
        <taxon>Cyanophyceae</taxon>
        <taxon>Nostocales</taxon>
        <taxon>Nostocaceae</taxon>
        <taxon>Nostoc</taxon>
    </lineage>
</organism>
<sequence>MSDKKYVAGMTCIAKLKHQYFLHICSALAYKQRQYSRSQPTDTGYRSPSTPILTLEYVTSAIQT</sequence>
<evidence type="ECO:0000313" key="2">
    <source>
        <dbReference type="Proteomes" id="UP000326678"/>
    </source>
</evidence>
<gene>
    <name evidence="1" type="ORF">GXM_09353</name>
</gene>
<protein>
    <submittedName>
        <fullName evidence="1">Uncharacterized protein</fullName>
    </submittedName>
</protein>
<name>A0A5P8WJ55_9NOSO</name>
<accession>A0A5P8WJ55</accession>
<keyword evidence="2" id="KW-1185">Reference proteome</keyword>
<dbReference type="Proteomes" id="UP000326678">
    <property type="component" value="Chromosome Gxm2"/>
</dbReference>
<dbReference type="KEGG" id="nsh:GXM_09353"/>
<reference evidence="1 2" key="1">
    <citation type="submission" date="2019-10" db="EMBL/GenBank/DDBJ databases">
        <title>Genomic and transcriptomic insights into the perfect genentic adaptation of a filamentous nitrogen-fixing cyanobacterium to rice fields.</title>
        <authorList>
            <person name="Chen Z."/>
        </authorList>
    </citation>
    <scope>NUCLEOTIDE SEQUENCE [LARGE SCALE GENOMIC DNA]</scope>
    <source>
        <strain evidence="1">CCNUC1</strain>
    </source>
</reference>
<proteinExistence type="predicted"/>